<dbReference type="InterPro" id="IPR029021">
    <property type="entry name" value="Prot-tyrosine_phosphatase-like"/>
</dbReference>
<evidence type="ECO:0000256" key="1">
    <source>
        <dbReference type="SAM" id="Phobius"/>
    </source>
</evidence>
<keyword evidence="1" id="KW-0472">Membrane</keyword>
<evidence type="ECO:0000313" key="3">
    <source>
        <dbReference type="Proteomes" id="UP001649381"/>
    </source>
</evidence>
<evidence type="ECO:0000313" key="2">
    <source>
        <dbReference type="EMBL" id="MCF6136931.1"/>
    </source>
</evidence>
<reference evidence="2 3" key="1">
    <citation type="submission" date="2022-01" db="EMBL/GenBank/DDBJ databases">
        <title>Alkalihalobacillus sp. EGI L200015, a novel bacterium isolated from a salt lake sediment.</title>
        <authorList>
            <person name="Gao L."/>
            <person name="Fang B.-Z."/>
            <person name="Li W.-J."/>
        </authorList>
    </citation>
    <scope>NUCLEOTIDE SEQUENCE [LARGE SCALE GENOMIC DNA]</scope>
    <source>
        <strain evidence="2 3">KCTC 12718</strain>
    </source>
</reference>
<gene>
    <name evidence="2" type="ORF">L2716_04255</name>
</gene>
<feature type="transmembrane region" description="Helical" evidence="1">
    <location>
        <begin position="81"/>
        <end position="101"/>
    </location>
</feature>
<dbReference type="RefSeq" id="WP_236332103.1">
    <property type="nucleotide sequence ID" value="NZ_JAKIJS010000001.1"/>
</dbReference>
<dbReference type="Proteomes" id="UP001649381">
    <property type="component" value="Unassembled WGS sequence"/>
</dbReference>
<keyword evidence="1" id="KW-1133">Transmembrane helix</keyword>
<accession>A0ABS9GYU2</accession>
<feature type="transmembrane region" description="Helical" evidence="1">
    <location>
        <begin position="7"/>
        <end position="33"/>
    </location>
</feature>
<protein>
    <submittedName>
        <fullName evidence="2">Uncharacterized protein</fullName>
    </submittedName>
</protein>
<dbReference type="EMBL" id="JAKIJS010000001">
    <property type="protein sequence ID" value="MCF6136931.1"/>
    <property type="molecule type" value="Genomic_DNA"/>
</dbReference>
<dbReference type="Gene3D" id="3.90.190.10">
    <property type="entry name" value="Protein tyrosine phosphatase superfamily"/>
    <property type="match status" value="2"/>
</dbReference>
<organism evidence="2 3">
    <name type="scientific">Pseudalkalibacillus berkeleyi</name>
    <dbReference type="NCBI Taxonomy" id="1069813"/>
    <lineage>
        <taxon>Bacteria</taxon>
        <taxon>Bacillati</taxon>
        <taxon>Bacillota</taxon>
        <taxon>Bacilli</taxon>
        <taxon>Bacillales</taxon>
        <taxon>Fictibacillaceae</taxon>
        <taxon>Pseudalkalibacillus</taxon>
    </lineage>
</organism>
<feature type="transmembrane region" description="Helical" evidence="1">
    <location>
        <begin position="53"/>
        <end position="74"/>
    </location>
</feature>
<comment type="caution">
    <text evidence="2">The sequence shown here is derived from an EMBL/GenBank/DDBJ whole genome shotgun (WGS) entry which is preliminary data.</text>
</comment>
<sequence length="595" mass="69352">MRRFKHFSLWFIFLSTFGFAGGGYFLLFLIVPFEEWLVGLGSDQDQIDAILKYFVYGWVIFGFIVSFLYYRFILHKKKMKLAYLFVAFTIINASFVFYLFMNTNSAIVAMSRGEVEQTTEQLTFGPYPDEQALIDLKKQGYDGVITLLSPTIIFEKELLEDEIEYGEEVGLNIHSFPMLPWVGDNTKSIDGIVELLKENPNKRYYVHCYLGKHRVDLIKQTILKKLGETNASDEDKERIFLQSKFERGNVYTFKNESIILGPFPTDEEWFKLLRLNVEELITFLDEDSKFYKQEKKIAEEQGMKVTRFDLDADLPDPDQLKEIRDYIKNNKRKVYVHDFSKGKKIDHVELMLRKELAPIQKRKLPQNFNKGNIKILDNWLVIGPEPTNTEIDMLKDADIQTMIYTGEVSKKTNEVMDQVLSQDIRMEIIPHKESYTTQDLYQLAERIDKGTSQTYLFGLIESEQQILFSMLQGMSKGVNNRSLQDRNVARGSFTVKSRKLMIGPELNEDEWEEHILKNGFSQIVLLQASSVQTDDLLETQHELAKKSHIPFVNVQMDEDYLEDLLNVISPTEKTTYLIVPDQLKELVMKDLKSLR</sequence>
<keyword evidence="1" id="KW-0812">Transmembrane</keyword>
<proteinExistence type="predicted"/>
<keyword evidence="3" id="KW-1185">Reference proteome</keyword>
<dbReference type="SUPFAM" id="SSF52799">
    <property type="entry name" value="(Phosphotyrosine protein) phosphatases II"/>
    <property type="match status" value="1"/>
</dbReference>
<name>A0ABS9GYU2_9BACL</name>